<reference evidence="2 3" key="1">
    <citation type="journal article" date="2018" name="Front. Plant Sci.">
        <title>Red Clover (Trifolium pratense) and Zigzag Clover (T. medium) - A Picture of Genomic Similarities and Differences.</title>
        <authorList>
            <person name="Dluhosova J."/>
            <person name="Istvanek J."/>
            <person name="Nedelnik J."/>
            <person name="Repkova J."/>
        </authorList>
    </citation>
    <scope>NUCLEOTIDE SEQUENCE [LARGE SCALE GENOMIC DNA]</scope>
    <source>
        <strain evidence="3">cv. 10/8</strain>
        <tissue evidence="2">Leaf</tissue>
    </source>
</reference>
<comment type="caution">
    <text evidence="2">The sequence shown here is derived from an EMBL/GenBank/DDBJ whole genome shotgun (WGS) entry which is preliminary data.</text>
</comment>
<evidence type="ECO:0000313" key="3">
    <source>
        <dbReference type="Proteomes" id="UP000265520"/>
    </source>
</evidence>
<dbReference type="EMBL" id="LXQA010238377">
    <property type="protein sequence ID" value="MCI36879.1"/>
    <property type="molecule type" value="Genomic_DNA"/>
</dbReference>
<feature type="transmembrane region" description="Helical" evidence="1">
    <location>
        <begin position="20"/>
        <end position="39"/>
    </location>
</feature>
<evidence type="ECO:0000313" key="2">
    <source>
        <dbReference type="EMBL" id="MCI36879.1"/>
    </source>
</evidence>
<feature type="transmembrane region" description="Helical" evidence="1">
    <location>
        <begin position="51"/>
        <end position="71"/>
    </location>
</feature>
<organism evidence="2 3">
    <name type="scientific">Trifolium medium</name>
    <dbReference type="NCBI Taxonomy" id="97028"/>
    <lineage>
        <taxon>Eukaryota</taxon>
        <taxon>Viridiplantae</taxon>
        <taxon>Streptophyta</taxon>
        <taxon>Embryophyta</taxon>
        <taxon>Tracheophyta</taxon>
        <taxon>Spermatophyta</taxon>
        <taxon>Magnoliopsida</taxon>
        <taxon>eudicotyledons</taxon>
        <taxon>Gunneridae</taxon>
        <taxon>Pentapetalae</taxon>
        <taxon>rosids</taxon>
        <taxon>fabids</taxon>
        <taxon>Fabales</taxon>
        <taxon>Fabaceae</taxon>
        <taxon>Papilionoideae</taxon>
        <taxon>50 kb inversion clade</taxon>
        <taxon>NPAAA clade</taxon>
        <taxon>Hologalegina</taxon>
        <taxon>IRL clade</taxon>
        <taxon>Trifolieae</taxon>
        <taxon>Trifolium</taxon>
    </lineage>
</organism>
<keyword evidence="1" id="KW-0472">Membrane</keyword>
<name>A0A392RKS1_9FABA</name>
<dbReference type="AlphaFoldDB" id="A0A392RKS1"/>
<keyword evidence="1" id="KW-0812">Transmembrane</keyword>
<keyword evidence="3" id="KW-1185">Reference proteome</keyword>
<protein>
    <submittedName>
        <fullName evidence="2">Uncharacterized protein</fullName>
    </submittedName>
</protein>
<dbReference type="Proteomes" id="UP000265520">
    <property type="component" value="Unassembled WGS sequence"/>
</dbReference>
<evidence type="ECO:0000256" key="1">
    <source>
        <dbReference type="SAM" id="Phobius"/>
    </source>
</evidence>
<sequence length="102" mass="11047">MARLLTVETSGSCIPTVSSIMTLFATLIASKLLSNLIPSSPLVRRAIRSSIVLRTVVRPIPLSSTVLILILITRTARSPSTEIPLAIHSFVSHIFNLLTLLN</sequence>
<accession>A0A392RKS1</accession>
<proteinExistence type="predicted"/>
<keyword evidence="1" id="KW-1133">Transmembrane helix</keyword>